<evidence type="ECO:0000259" key="6">
    <source>
        <dbReference type="Pfam" id="PF13458"/>
    </source>
</evidence>
<dbReference type="InterPro" id="IPR028081">
    <property type="entry name" value="Leu-bd"/>
</dbReference>
<dbReference type="PRINTS" id="PR00337">
    <property type="entry name" value="LEUILEVALBP"/>
</dbReference>
<dbReference type="SUPFAM" id="SSF53822">
    <property type="entry name" value="Periplasmic binding protein-like I"/>
    <property type="match status" value="1"/>
</dbReference>
<evidence type="ECO:0000313" key="8">
    <source>
        <dbReference type="Proteomes" id="UP000011200"/>
    </source>
</evidence>
<evidence type="ECO:0000256" key="5">
    <source>
        <dbReference type="SAM" id="SignalP"/>
    </source>
</evidence>
<dbReference type="InterPro" id="IPR028082">
    <property type="entry name" value="Peripla_BP_I"/>
</dbReference>
<reference evidence="8" key="2">
    <citation type="submission" date="2018-03" db="EMBL/GenBank/DDBJ databases">
        <authorList>
            <person name="Derbyshire K."/>
            <person name="Gray T.A."/>
            <person name="Champion M."/>
        </authorList>
    </citation>
    <scope>NUCLEOTIDE SEQUENCE [LARGE SCALE GENOMIC DNA]</scope>
    <source>
        <strain evidence="8">MKD8</strain>
    </source>
</reference>
<feature type="domain" description="Leucine-binding protein" evidence="6">
    <location>
        <begin position="75"/>
        <end position="401"/>
    </location>
</feature>
<dbReference type="PANTHER" id="PTHR47151:SF2">
    <property type="entry name" value="AMINO ACID BINDING PROTEIN"/>
    <property type="match status" value="1"/>
</dbReference>
<keyword evidence="4" id="KW-0029">Amino-acid transport</keyword>
<dbReference type="Proteomes" id="UP000011200">
    <property type="component" value="Chromosome"/>
</dbReference>
<keyword evidence="2" id="KW-0813">Transport</keyword>
<evidence type="ECO:0000256" key="4">
    <source>
        <dbReference type="ARBA" id="ARBA00022970"/>
    </source>
</evidence>
<evidence type="ECO:0000256" key="1">
    <source>
        <dbReference type="ARBA" id="ARBA00010062"/>
    </source>
</evidence>
<accession>A0A2U9PR30</accession>
<dbReference type="Gene3D" id="3.40.50.2300">
    <property type="match status" value="2"/>
</dbReference>
<feature type="chain" id="PRO_5038698824" evidence="5">
    <location>
        <begin position="24"/>
        <end position="403"/>
    </location>
</feature>
<evidence type="ECO:0000256" key="2">
    <source>
        <dbReference type="ARBA" id="ARBA00022448"/>
    </source>
</evidence>
<keyword evidence="3 5" id="KW-0732">Signal</keyword>
<sequence>MRGRVARKAFALGSAGVVALAIAGCNQSTPEEEAAQTDLKIVEKVQIDENGAEVTGAGDVTPADPAGDGNAVCPPVMIAMMGALNGPDAALGINIKNGVQMAIDKHNAANAQCQVQLKAFDTEGDPQKATGVAPQIVDEPFIIGVVGPAFSGETKATGDVFNQAGLVATTASATNVQLSENGWRTFFRGLANDGVQGPSVANYMKNTLENKKVCVVDDSTDYGLGLAEAVRTTLGPVADSSCNISVKKGDKDFSAAVTQIKGAAPDSVFYSGYYSEAAPFVQQLKDGGVEATFISADGTKDPEFVKQAGEASKGALLSCPCGPATAEFAEEYTQKFGQEPGTYSTEGYDLGTILLKGIDSGAITRADLLNYVRNYEGQGVARKYQWTDNGELTTTLIWMYDVQ</sequence>
<gene>
    <name evidence="7" type="ORF">D806_032060</name>
</gene>
<dbReference type="Pfam" id="PF13458">
    <property type="entry name" value="Peripla_BP_6"/>
    <property type="match status" value="1"/>
</dbReference>
<dbReference type="CDD" id="cd06342">
    <property type="entry name" value="PBP1_ABC_LIVBP-like"/>
    <property type="match status" value="1"/>
</dbReference>
<evidence type="ECO:0000256" key="3">
    <source>
        <dbReference type="ARBA" id="ARBA00022729"/>
    </source>
</evidence>
<dbReference type="EMBL" id="CP027541">
    <property type="protein sequence ID" value="AWT54178.1"/>
    <property type="molecule type" value="Genomic_DNA"/>
</dbReference>
<name>A0A2U9PR30_MYCSE</name>
<reference evidence="7 8" key="1">
    <citation type="journal article" date="2013" name="Genome Announc.">
        <title>Draft genome sequence of MKD8, a conjugal recipient Mycobacterium smegmatis strain.</title>
        <authorList>
            <person name="Gray T.A."/>
            <person name="Palumbo M.J."/>
            <person name="Derbyshire K.M."/>
        </authorList>
    </citation>
    <scope>NUCLEOTIDE SEQUENCE [LARGE SCALE GENOMIC DNA]</scope>
    <source>
        <strain evidence="7 8">MKD8</strain>
    </source>
</reference>
<dbReference type="AlphaFoldDB" id="A0A2U9PR30"/>
<organism evidence="7 8">
    <name type="scientific">Mycolicibacterium smegmatis (strain MKD8)</name>
    <name type="common">Mycobacterium smegmatis</name>
    <dbReference type="NCBI Taxonomy" id="1214915"/>
    <lineage>
        <taxon>Bacteria</taxon>
        <taxon>Bacillati</taxon>
        <taxon>Actinomycetota</taxon>
        <taxon>Actinomycetes</taxon>
        <taxon>Mycobacteriales</taxon>
        <taxon>Mycobacteriaceae</taxon>
        <taxon>Mycolicibacterium</taxon>
    </lineage>
</organism>
<proteinExistence type="inferred from homology"/>
<dbReference type="InterPro" id="IPR000709">
    <property type="entry name" value="Leu_Ile_Val-bd"/>
</dbReference>
<dbReference type="PROSITE" id="PS51257">
    <property type="entry name" value="PROKAR_LIPOPROTEIN"/>
    <property type="match status" value="1"/>
</dbReference>
<dbReference type="PANTHER" id="PTHR47151">
    <property type="entry name" value="LEU/ILE/VAL-BINDING ABC TRANSPORTER SUBUNIT"/>
    <property type="match status" value="1"/>
</dbReference>
<comment type="similarity">
    <text evidence="1">Belongs to the leucine-binding protein family.</text>
</comment>
<dbReference type="GO" id="GO:0006865">
    <property type="term" value="P:amino acid transport"/>
    <property type="evidence" value="ECO:0007669"/>
    <property type="project" value="UniProtKB-KW"/>
</dbReference>
<protein>
    <submittedName>
        <fullName evidence="7">Branched-chain amino acid ABC transporter substrate-binding protein</fullName>
    </submittedName>
</protein>
<evidence type="ECO:0000313" key="7">
    <source>
        <dbReference type="EMBL" id="AWT54178.1"/>
    </source>
</evidence>
<dbReference type="RefSeq" id="WP_036453196.1">
    <property type="nucleotide sequence ID" value="NZ_CP027541.1"/>
</dbReference>
<feature type="signal peptide" evidence="5">
    <location>
        <begin position="1"/>
        <end position="23"/>
    </location>
</feature>